<keyword evidence="5" id="KW-0732">Signal</keyword>
<evidence type="ECO:0000256" key="2">
    <source>
        <dbReference type="ARBA" id="ARBA00022692"/>
    </source>
</evidence>
<reference evidence="7 8" key="1">
    <citation type="submission" date="2017-11" db="EMBL/GenBank/DDBJ databases">
        <title>Genomic Encyclopedia of Archaeal and Bacterial Type Strains, Phase II (KMG-II): From Individual Species to Whole Genera.</title>
        <authorList>
            <person name="Goeker M."/>
        </authorList>
    </citation>
    <scope>NUCLEOTIDE SEQUENCE [LARGE SCALE GENOMIC DNA]</scope>
    <source>
        <strain evidence="7 8">DSM 29128</strain>
    </source>
</reference>
<feature type="chain" id="PRO_5014676672" evidence="5">
    <location>
        <begin position="37"/>
        <end position="319"/>
    </location>
</feature>
<keyword evidence="2" id="KW-0812">Transmembrane</keyword>
<feature type="domain" description="NarX-like N-terminal" evidence="6">
    <location>
        <begin position="189"/>
        <end position="287"/>
    </location>
</feature>
<keyword evidence="3" id="KW-1133">Transmembrane helix</keyword>
<evidence type="ECO:0000259" key="6">
    <source>
        <dbReference type="Pfam" id="PF13675"/>
    </source>
</evidence>
<evidence type="ECO:0000256" key="3">
    <source>
        <dbReference type="ARBA" id="ARBA00022989"/>
    </source>
</evidence>
<proteinExistence type="predicted"/>
<comment type="subcellular location">
    <subcellularLocation>
        <location evidence="1">Membrane</location>
        <topology evidence="1">Multi-pass membrane protein</topology>
    </subcellularLocation>
</comment>
<evidence type="ECO:0000256" key="1">
    <source>
        <dbReference type="ARBA" id="ARBA00004141"/>
    </source>
</evidence>
<feature type="signal peptide" evidence="5">
    <location>
        <begin position="1"/>
        <end position="36"/>
    </location>
</feature>
<dbReference type="InterPro" id="IPR029095">
    <property type="entry name" value="NarX-like_N"/>
</dbReference>
<evidence type="ECO:0000313" key="7">
    <source>
        <dbReference type="EMBL" id="PJI92866.1"/>
    </source>
</evidence>
<dbReference type="Pfam" id="PF13675">
    <property type="entry name" value="PilJ"/>
    <property type="match status" value="2"/>
</dbReference>
<accession>A0A2M8WPV1</accession>
<protein>
    <submittedName>
        <fullName evidence="7">PilJ/NarX-like methyl-accepting chemotaxis transducer</fullName>
    </submittedName>
</protein>
<organism evidence="7 8">
    <name type="scientific">Yoonia maricola</name>
    <dbReference type="NCBI Taxonomy" id="420999"/>
    <lineage>
        <taxon>Bacteria</taxon>
        <taxon>Pseudomonadati</taxon>
        <taxon>Pseudomonadota</taxon>
        <taxon>Alphaproteobacteria</taxon>
        <taxon>Rhodobacterales</taxon>
        <taxon>Paracoccaceae</taxon>
        <taxon>Yoonia</taxon>
    </lineage>
</organism>
<comment type="caution">
    <text evidence="7">The sequence shown here is derived from an EMBL/GenBank/DDBJ whole genome shotgun (WGS) entry which is preliminary data.</text>
</comment>
<evidence type="ECO:0000313" key="8">
    <source>
        <dbReference type="Proteomes" id="UP000228531"/>
    </source>
</evidence>
<sequence>MIMNWYSAPWQNFYCVTQKIAVSVLCLSVAMTQVHAQETQAAAADAATTNGDAGGGARINLSGKLRMLSQRIVASACYLQAGVSSDDSGAMLVAAQEEFALITDALQNGNDDLGVFGEETRRKTLIGIELLRDLWVPVSAGADEIAAGNGSQETVQQIATDSAPLLEMAQKLVPEISQQYSNPGELLLRDTLVIDIAGRQRMLAQRVSKNVCLFSVGLGSDAVLAELQSAADMFDASLRALRNGMPDAGVQGPPTPEIAAGLDGVITDWGVAEPLIATVLSGEQINADDLATMFSTANRLTGGMNTAVGLYAEASKLGG</sequence>
<gene>
    <name evidence="7" type="ORF">BC777_1729</name>
</gene>
<dbReference type="EMBL" id="PGTY01000001">
    <property type="protein sequence ID" value="PJI92866.1"/>
    <property type="molecule type" value="Genomic_DNA"/>
</dbReference>
<keyword evidence="8" id="KW-1185">Reference proteome</keyword>
<dbReference type="OrthoDB" id="952521at2"/>
<dbReference type="Proteomes" id="UP000228531">
    <property type="component" value="Unassembled WGS sequence"/>
</dbReference>
<keyword evidence="4" id="KW-0472">Membrane</keyword>
<evidence type="ECO:0000256" key="5">
    <source>
        <dbReference type="SAM" id="SignalP"/>
    </source>
</evidence>
<name>A0A2M8WPV1_9RHOB</name>
<feature type="domain" description="NarX-like N-terminal" evidence="6">
    <location>
        <begin position="54"/>
        <end position="158"/>
    </location>
</feature>
<dbReference type="AlphaFoldDB" id="A0A2M8WPV1"/>
<evidence type="ECO:0000256" key="4">
    <source>
        <dbReference type="ARBA" id="ARBA00023136"/>
    </source>
</evidence>
<dbReference type="GO" id="GO:0016020">
    <property type="term" value="C:membrane"/>
    <property type="evidence" value="ECO:0007669"/>
    <property type="project" value="UniProtKB-SubCell"/>
</dbReference>